<name>A0ACB7SLB8_HYAAI</name>
<dbReference type="Proteomes" id="UP000821845">
    <property type="component" value="Chromosome 3"/>
</dbReference>
<protein>
    <submittedName>
        <fullName evidence="1">Uncharacterized protein</fullName>
    </submittedName>
</protein>
<evidence type="ECO:0000313" key="1">
    <source>
        <dbReference type="EMBL" id="KAH6934857.1"/>
    </source>
</evidence>
<accession>A0ACB7SLB8</accession>
<sequence>MPKKEVCVVGAGPSGLACARQMLDYGFDVVLYDRSSEIGGMWVYHDDDVEGQASVMRTTIINTSKEMSAFSDFPPPKDFPNYMHNTKMLSYFRKYADHFGVTKHVKTKHDVVQVNPAVDYEKTGRWDVLVRDLDKNTDRTETFDAVAVCVGHHVYPNVPHFKGQEKFRGRIMHTHSLKNADSFKDHRVAVVGIGNSGVDAVVDVSHVALETYLSTRRGAWVTRRVGPNGVPIDIFFRTRLKAYLTRFLPDSLANDYAENVLNEFFNHEAYGIKPKHRINAQHPTINDALPNLILSGKVRIKKNIAEFTEDGVLFEGDDKATPLDDVILATGYQIKFPFLPKEVVSVVDNQVQLYKYVFPPHLKHPSLAIIGLIQPVGAIFPVAEMQSRWVAELLSEKRSLPSEEAMYEDIRKRRESMQRRYIASSRHTVQADWISYMDEIASQIGARPNIFKYFFTDNELFRALLGPCVPYQFRLEGPHPWPGARQAVLDTRYRVMYPLNERCTSFSKNRGASAFLYAFICFFVLAIAYVFSVQRPLS</sequence>
<evidence type="ECO:0000313" key="2">
    <source>
        <dbReference type="Proteomes" id="UP000821845"/>
    </source>
</evidence>
<reference evidence="1" key="1">
    <citation type="submission" date="2020-05" db="EMBL/GenBank/DDBJ databases">
        <title>Large-scale comparative analyses of tick genomes elucidate their genetic diversity and vector capacities.</title>
        <authorList>
            <person name="Jia N."/>
            <person name="Wang J."/>
            <person name="Shi W."/>
            <person name="Du L."/>
            <person name="Sun Y."/>
            <person name="Zhan W."/>
            <person name="Jiang J."/>
            <person name="Wang Q."/>
            <person name="Zhang B."/>
            <person name="Ji P."/>
            <person name="Sakyi L.B."/>
            <person name="Cui X."/>
            <person name="Yuan T."/>
            <person name="Jiang B."/>
            <person name="Yang W."/>
            <person name="Lam T.T.-Y."/>
            <person name="Chang Q."/>
            <person name="Ding S."/>
            <person name="Wang X."/>
            <person name="Zhu J."/>
            <person name="Ruan X."/>
            <person name="Zhao L."/>
            <person name="Wei J."/>
            <person name="Que T."/>
            <person name="Du C."/>
            <person name="Cheng J."/>
            <person name="Dai P."/>
            <person name="Han X."/>
            <person name="Huang E."/>
            <person name="Gao Y."/>
            <person name="Liu J."/>
            <person name="Shao H."/>
            <person name="Ye R."/>
            <person name="Li L."/>
            <person name="Wei W."/>
            <person name="Wang X."/>
            <person name="Wang C."/>
            <person name="Yang T."/>
            <person name="Huo Q."/>
            <person name="Li W."/>
            <person name="Guo W."/>
            <person name="Chen H."/>
            <person name="Zhou L."/>
            <person name="Ni X."/>
            <person name="Tian J."/>
            <person name="Zhou Y."/>
            <person name="Sheng Y."/>
            <person name="Liu T."/>
            <person name="Pan Y."/>
            <person name="Xia L."/>
            <person name="Li J."/>
            <person name="Zhao F."/>
            <person name="Cao W."/>
        </authorList>
    </citation>
    <scope>NUCLEOTIDE SEQUENCE</scope>
    <source>
        <strain evidence="1">Hyas-2018</strain>
    </source>
</reference>
<proteinExistence type="predicted"/>
<keyword evidence="2" id="KW-1185">Reference proteome</keyword>
<comment type="caution">
    <text evidence="1">The sequence shown here is derived from an EMBL/GenBank/DDBJ whole genome shotgun (WGS) entry which is preliminary data.</text>
</comment>
<dbReference type="EMBL" id="CM023483">
    <property type="protein sequence ID" value="KAH6934857.1"/>
    <property type="molecule type" value="Genomic_DNA"/>
</dbReference>
<gene>
    <name evidence="1" type="ORF">HPB50_001541</name>
</gene>
<organism evidence="1 2">
    <name type="scientific">Hyalomma asiaticum</name>
    <name type="common">Tick</name>
    <dbReference type="NCBI Taxonomy" id="266040"/>
    <lineage>
        <taxon>Eukaryota</taxon>
        <taxon>Metazoa</taxon>
        <taxon>Ecdysozoa</taxon>
        <taxon>Arthropoda</taxon>
        <taxon>Chelicerata</taxon>
        <taxon>Arachnida</taxon>
        <taxon>Acari</taxon>
        <taxon>Parasitiformes</taxon>
        <taxon>Ixodida</taxon>
        <taxon>Ixodoidea</taxon>
        <taxon>Ixodidae</taxon>
        <taxon>Hyalomminae</taxon>
        <taxon>Hyalomma</taxon>
    </lineage>
</organism>